<dbReference type="Proteomes" id="UP000719412">
    <property type="component" value="Unassembled WGS sequence"/>
</dbReference>
<dbReference type="SUPFAM" id="SSF56672">
    <property type="entry name" value="DNA/RNA polymerases"/>
    <property type="match status" value="1"/>
</dbReference>
<organism evidence="4 5">
    <name type="scientific">Tenebrio molitor</name>
    <name type="common">Yellow mealworm beetle</name>
    <dbReference type="NCBI Taxonomy" id="7067"/>
    <lineage>
        <taxon>Eukaryota</taxon>
        <taxon>Metazoa</taxon>
        <taxon>Ecdysozoa</taxon>
        <taxon>Arthropoda</taxon>
        <taxon>Hexapoda</taxon>
        <taxon>Insecta</taxon>
        <taxon>Pterygota</taxon>
        <taxon>Neoptera</taxon>
        <taxon>Endopterygota</taxon>
        <taxon>Coleoptera</taxon>
        <taxon>Polyphaga</taxon>
        <taxon>Cucujiformia</taxon>
        <taxon>Tenebrionidae</taxon>
        <taxon>Tenebrio</taxon>
    </lineage>
</organism>
<dbReference type="PANTHER" id="PTHR46599:SF3">
    <property type="entry name" value="PIGGYBAC TRANSPOSABLE ELEMENT-DERIVED PROTEIN 4"/>
    <property type="match status" value="1"/>
</dbReference>
<evidence type="ECO:0000259" key="3">
    <source>
        <dbReference type="Pfam" id="PF13843"/>
    </source>
</evidence>
<comment type="caution">
    <text evidence="4">The sequence shown here is derived from an EMBL/GenBank/DDBJ whole genome shotgun (WGS) entry which is preliminary data.</text>
</comment>
<evidence type="ECO:0000259" key="2">
    <source>
        <dbReference type="Pfam" id="PF00078"/>
    </source>
</evidence>
<dbReference type="AlphaFoldDB" id="A0A8J6LKW4"/>
<name>A0A8J6LKW4_TENMO</name>
<dbReference type="InterPro" id="IPR029526">
    <property type="entry name" value="PGBD"/>
</dbReference>
<evidence type="ECO:0000313" key="4">
    <source>
        <dbReference type="EMBL" id="KAH0822713.1"/>
    </source>
</evidence>
<dbReference type="InterPro" id="IPR043502">
    <property type="entry name" value="DNA/RNA_pol_sf"/>
</dbReference>
<dbReference type="Pfam" id="PF13843">
    <property type="entry name" value="DDE_Tnp_1_7"/>
    <property type="match status" value="1"/>
</dbReference>
<feature type="compositionally biased region" description="Basic and acidic residues" evidence="1">
    <location>
        <begin position="745"/>
        <end position="757"/>
    </location>
</feature>
<reference evidence="4" key="2">
    <citation type="submission" date="2021-08" db="EMBL/GenBank/DDBJ databases">
        <authorList>
            <person name="Eriksson T."/>
        </authorList>
    </citation>
    <scope>NUCLEOTIDE SEQUENCE</scope>
    <source>
        <strain evidence="4">Stoneville</strain>
        <tissue evidence="4">Whole head</tissue>
    </source>
</reference>
<dbReference type="GO" id="GO:0071897">
    <property type="term" value="P:DNA biosynthetic process"/>
    <property type="evidence" value="ECO:0007669"/>
    <property type="project" value="UniProtKB-ARBA"/>
</dbReference>
<dbReference type="EMBL" id="JABDTM020000089">
    <property type="protein sequence ID" value="KAH0822713.1"/>
    <property type="molecule type" value="Genomic_DNA"/>
</dbReference>
<dbReference type="PANTHER" id="PTHR46599">
    <property type="entry name" value="PIGGYBAC TRANSPOSABLE ELEMENT-DERIVED PROTEIN 4"/>
    <property type="match status" value="1"/>
</dbReference>
<feature type="compositionally biased region" description="Low complexity" evidence="1">
    <location>
        <begin position="778"/>
        <end position="790"/>
    </location>
</feature>
<proteinExistence type="predicted"/>
<reference evidence="4" key="1">
    <citation type="journal article" date="2020" name="J Insects Food Feed">
        <title>The yellow mealworm (Tenebrio molitor) genome: a resource for the emerging insects as food and feed industry.</title>
        <authorList>
            <person name="Eriksson T."/>
            <person name="Andere A."/>
            <person name="Kelstrup H."/>
            <person name="Emery V."/>
            <person name="Picard C."/>
        </authorList>
    </citation>
    <scope>NUCLEOTIDE SEQUENCE</scope>
    <source>
        <strain evidence="4">Stoneville</strain>
        <tissue evidence="4">Whole head</tissue>
    </source>
</reference>
<feature type="domain" description="Reverse transcriptase" evidence="2">
    <location>
        <begin position="109"/>
        <end position="199"/>
    </location>
</feature>
<feature type="compositionally biased region" description="Basic and acidic residues" evidence="1">
    <location>
        <begin position="680"/>
        <end position="706"/>
    </location>
</feature>
<evidence type="ECO:0000256" key="1">
    <source>
        <dbReference type="SAM" id="MobiDB-lite"/>
    </source>
</evidence>
<dbReference type="Pfam" id="PF00078">
    <property type="entry name" value="RVT_1"/>
    <property type="match status" value="1"/>
</dbReference>
<accession>A0A8J6LKW4</accession>
<evidence type="ECO:0008006" key="6">
    <source>
        <dbReference type="Google" id="ProtNLM"/>
    </source>
</evidence>
<dbReference type="InterPro" id="IPR000477">
    <property type="entry name" value="RT_dom"/>
</dbReference>
<feature type="region of interest" description="Disordered" evidence="1">
    <location>
        <begin position="680"/>
        <end position="710"/>
    </location>
</feature>
<sequence length="1195" mass="141691">MSGTLVTEIKQFFTGLSLRLRADISKKVSALERIQHLYVICGIRVVVVHTPGNYLEEAIFRIVSIDFKRITDTRINEMETLFTYRIIFHWLELKASFESLSWPIGISYKLYEEVGEKEGEWFETTKGVRQGCPLIPLLFTIYVADVDEMLRKLVIVAKSEREMKEMMKDLGNHVRKKKLELNFEKTKMMVFNKRKRKSEEKEWNWEERKRIEERKWGGDFRRRMIIFESMIESILMYEEEIWGWKEQEVVEKVQEKYLGGVLGVDRETPGYIVREECKRSRLRVKAGKRAAKFEEKMDGREECKILTECWREKKKNAEKKEGEKTTRETDMPVKKEYIDIRGRVLGMEGTRRSRRGVQEKYFKKMLGVDRAREGYKRNRLRVKAGQRAEKFEDKMDGTEECKVLTECWKEKKKTRRRKKERNRDYQRNGYARKEVERLRPKGRWMNVKLSERDKGTEKKFLSTWGRECKRKKKDGEFYLWGRGERKWILDGRRGKKVQNVHEERETIEHMWNGCNEMRERERKELGEMQNEDGREIGWKKEIWKRRDRMEKEKDMNEMLQKAQAGGNVWQRMKEMMKNLGNHVRKKKLEVNVEKKKMMVFNKRMGKSEENEWDGEGRKMEQVNEFKYSGYTFNERTTDKAHITEIVRKANQIVGCVWGMGERKWGGDFRRRAMMFDSMSERKDRDLGMEETKGELSERDKDIDKQERRKRIKESRYNRKYERCMTKEIPDYLGRESAKERKMMARFRCGNEERENRNKNKGKRKRSQVFSSAPSPVAELSSSESDLSTSESESDMEDQNINNFLDQRRDDDISRDSEHQNQYTNTVTVHGTSWEFGTSVEINTYKDTHFKPELHVRNIQSMKQYEFWMAFFPSEDLDLILRCTNAHLRERRRLITKGEFFKAIGIMYAMTINVLHSRRDYWSTESGLFPAPAFGQRFGMGLHRFEEILGCMAFAMPADEEPDDKWYHVRPFFDMTTAKWRDIFTPGYKLTIDESMFAWYGKGLHNEKDGLPAVIKIKRKPKGIGCECKTLADVQSGVMIAIEINEGKTAMQQKEFQQEFGAGTATTLRMTRPWHGSGRIVIGDSWFASAKTAIQLHKRGLYFLGIIKTATKNYPIAEARRRCPSERGDEVANRSKPVPLQQELLHGDHVLIPLSRHDEREGFRRGRHRKKEANFLRGVPGEFITSRVVYCPKAIS</sequence>
<feature type="domain" description="PiggyBac transposable element-derived protein" evidence="3">
    <location>
        <begin position="864"/>
        <end position="1116"/>
    </location>
</feature>
<protein>
    <recommendedName>
        <fullName evidence="6">PiggyBac transposable element-derived protein domain-containing protein</fullName>
    </recommendedName>
</protein>
<feature type="region of interest" description="Disordered" evidence="1">
    <location>
        <begin position="745"/>
        <end position="798"/>
    </location>
</feature>
<keyword evidence="5" id="KW-1185">Reference proteome</keyword>
<gene>
    <name evidence="4" type="ORF">GEV33_000077</name>
</gene>
<evidence type="ECO:0000313" key="5">
    <source>
        <dbReference type="Proteomes" id="UP000719412"/>
    </source>
</evidence>